<gene>
    <name evidence="6" type="ORF">MGYG_02039</name>
</gene>
<dbReference type="SUPFAM" id="SSF57701">
    <property type="entry name" value="Zn2/Cys6 DNA-binding domain"/>
    <property type="match status" value="1"/>
</dbReference>
<dbReference type="PROSITE" id="PS00463">
    <property type="entry name" value="ZN2_CY6_FUNGAL_1"/>
    <property type="match status" value="1"/>
</dbReference>
<dbReference type="InterPro" id="IPR053181">
    <property type="entry name" value="EcdB-like_regulator"/>
</dbReference>
<dbReference type="InterPro" id="IPR001138">
    <property type="entry name" value="Zn2Cys6_DnaBD"/>
</dbReference>
<sequence length="594" mass="66481">MSERDERGRDEQRKKRKRATTACLACRARKTKCDNRRPCSFCAANGVACAYTETSPTVEPSHSDLLERINHAVALLEALPQASPSHHNIKPASASVHIEAGVDRSDFTADGFGQLEIPEAAAALIACESSLSWSCFSGLPAVQAVSSFLLQSDAGFDSDGIGTGIGIGIGIGRGIDEVDAVPLCQRFLDSFYQRNPVLDPVELLADARRISEHGFGWDGRTCLVLLACALGSLPHANHVPYSKRASVSASSPVPSSRTVSDAYYAAARKRLGTLDPSVLAVKCYCYAGIYEKSIFQPLRAWPLFQHACAQYQAYLWRKANFPPRPTVEQNTTSYTEQRLYWFCVKTECELRAELRLPRGSIIEFKYPGSFSGLSMPPPTGASGPAEESSWFYYLAEISLRRIMNSVLEAFYCRQESWWSTHNFALLLSQFTSFSDQLDLWRQHIPLPLQFDDLETPDSEFALLLKGRYFTCLEWTQRPFLHYVLHHTPDDPYYPQAVPIAQRSLQSCSNLIVACSYNHRHGATWSVVRRALTCAILLLAAARGRFYAPSVDWEAGIRTTVQYIAKWEREAVDLQWANRVLQDILHDTLKRQSSI</sequence>
<dbReference type="PANTHER" id="PTHR47785">
    <property type="entry name" value="ZN(II)2CYS6 TRANSCRIPTION FACTOR (EUROFUNG)-RELATED-RELATED"/>
    <property type="match status" value="1"/>
</dbReference>
<evidence type="ECO:0000256" key="4">
    <source>
        <dbReference type="ARBA" id="ARBA00023242"/>
    </source>
</evidence>
<dbReference type="PANTHER" id="PTHR47785:SF5">
    <property type="entry name" value="ZN(II)2CYS6 TRANSCRIPTION FACTOR (EUROFUNG)"/>
    <property type="match status" value="1"/>
</dbReference>
<dbReference type="Proteomes" id="UP000002669">
    <property type="component" value="Unassembled WGS sequence"/>
</dbReference>
<dbReference type="Gene3D" id="4.10.240.10">
    <property type="entry name" value="Zn(2)-C6 fungal-type DNA-binding domain"/>
    <property type="match status" value="1"/>
</dbReference>
<dbReference type="OMA" id="FQHACAQ"/>
<dbReference type="InterPro" id="IPR036864">
    <property type="entry name" value="Zn2-C6_fun-type_DNA-bd_sf"/>
</dbReference>
<name>E4UPD8_ARTGP</name>
<keyword evidence="1" id="KW-0805">Transcription regulation</keyword>
<reference evidence="7" key="1">
    <citation type="journal article" date="2012" name="MBio">
        <title>Comparative genome analysis of Trichophyton rubrum and related dermatophytes reveals candidate genes involved in infection.</title>
        <authorList>
            <person name="Martinez D.A."/>
            <person name="Oliver B.G."/>
            <person name="Graeser Y."/>
            <person name="Goldberg J.M."/>
            <person name="Li W."/>
            <person name="Martinez-Rossi N.M."/>
            <person name="Monod M."/>
            <person name="Shelest E."/>
            <person name="Barton R.C."/>
            <person name="Birch E."/>
            <person name="Brakhage A.A."/>
            <person name="Chen Z."/>
            <person name="Gurr S.J."/>
            <person name="Heiman D."/>
            <person name="Heitman J."/>
            <person name="Kosti I."/>
            <person name="Rossi A."/>
            <person name="Saif S."/>
            <person name="Samalova M."/>
            <person name="Saunders C.W."/>
            <person name="Shea T."/>
            <person name="Summerbell R.C."/>
            <person name="Xu J."/>
            <person name="Young S."/>
            <person name="Zeng Q."/>
            <person name="Birren B.W."/>
            <person name="Cuomo C.A."/>
            <person name="White T.C."/>
        </authorList>
    </citation>
    <scope>NUCLEOTIDE SEQUENCE [LARGE SCALE GENOMIC DNA]</scope>
    <source>
        <strain evidence="7">ATCC MYA-4604 / CBS 118893</strain>
    </source>
</reference>
<dbReference type="CDD" id="cd12148">
    <property type="entry name" value="fungal_TF_MHR"/>
    <property type="match status" value="1"/>
</dbReference>
<keyword evidence="2" id="KW-0238">DNA-binding</keyword>
<evidence type="ECO:0000256" key="1">
    <source>
        <dbReference type="ARBA" id="ARBA00023015"/>
    </source>
</evidence>
<organism evidence="7">
    <name type="scientific">Arthroderma gypseum (strain ATCC MYA-4604 / CBS 118893)</name>
    <name type="common">Microsporum gypseum</name>
    <dbReference type="NCBI Taxonomy" id="535722"/>
    <lineage>
        <taxon>Eukaryota</taxon>
        <taxon>Fungi</taxon>
        <taxon>Dikarya</taxon>
        <taxon>Ascomycota</taxon>
        <taxon>Pezizomycotina</taxon>
        <taxon>Eurotiomycetes</taxon>
        <taxon>Eurotiomycetidae</taxon>
        <taxon>Onygenales</taxon>
        <taxon>Arthrodermataceae</taxon>
        <taxon>Nannizzia</taxon>
    </lineage>
</organism>
<protein>
    <submittedName>
        <fullName evidence="6">C6 zinc finger domain-containing protein</fullName>
    </submittedName>
</protein>
<dbReference type="GO" id="GO:0003677">
    <property type="term" value="F:DNA binding"/>
    <property type="evidence" value="ECO:0007669"/>
    <property type="project" value="UniProtKB-KW"/>
</dbReference>
<dbReference type="RefSeq" id="XP_003174510.1">
    <property type="nucleotide sequence ID" value="XM_003174462.1"/>
</dbReference>
<dbReference type="GO" id="GO:0008270">
    <property type="term" value="F:zinc ion binding"/>
    <property type="evidence" value="ECO:0007669"/>
    <property type="project" value="InterPro"/>
</dbReference>
<dbReference type="HOGENOM" id="CLU_004835_2_0_1"/>
<evidence type="ECO:0000256" key="2">
    <source>
        <dbReference type="ARBA" id="ARBA00023125"/>
    </source>
</evidence>
<proteinExistence type="predicted"/>
<evidence type="ECO:0000313" key="7">
    <source>
        <dbReference type="Proteomes" id="UP000002669"/>
    </source>
</evidence>
<dbReference type="STRING" id="535722.E4UPD8"/>
<dbReference type="PROSITE" id="PS50048">
    <property type="entry name" value="ZN2_CY6_FUNGAL_2"/>
    <property type="match status" value="1"/>
</dbReference>
<dbReference type="GeneID" id="10029805"/>
<evidence type="ECO:0000259" key="5">
    <source>
        <dbReference type="PROSITE" id="PS50048"/>
    </source>
</evidence>
<dbReference type="Pfam" id="PF00172">
    <property type="entry name" value="Zn_clus"/>
    <property type="match status" value="1"/>
</dbReference>
<evidence type="ECO:0000256" key="3">
    <source>
        <dbReference type="ARBA" id="ARBA00023163"/>
    </source>
</evidence>
<evidence type="ECO:0000313" key="6">
    <source>
        <dbReference type="EMBL" id="EFQ99027.1"/>
    </source>
</evidence>
<keyword evidence="7" id="KW-1185">Reference proteome</keyword>
<dbReference type="CDD" id="cd00067">
    <property type="entry name" value="GAL4"/>
    <property type="match status" value="1"/>
</dbReference>
<dbReference type="EMBL" id="DS989823">
    <property type="protein sequence ID" value="EFQ99027.1"/>
    <property type="molecule type" value="Genomic_DNA"/>
</dbReference>
<keyword evidence="3" id="KW-0804">Transcription</keyword>
<dbReference type="AlphaFoldDB" id="E4UPD8"/>
<dbReference type="GO" id="GO:0000981">
    <property type="term" value="F:DNA-binding transcription factor activity, RNA polymerase II-specific"/>
    <property type="evidence" value="ECO:0007669"/>
    <property type="project" value="InterPro"/>
</dbReference>
<accession>E4UPD8</accession>
<dbReference type="InParanoid" id="E4UPD8"/>
<feature type="domain" description="Zn(2)-C6 fungal-type" evidence="5">
    <location>
        <begin position="22"/>
        <end position="51"/>
    </location>
</feature>
<dbReference type="eggNOG" id="ENOG502QR47">
    <property type="taxonomic scope" value="Eukaryota"/>
</dbReference>
<keyword evidence="4" id="KW-0539">Nucleus</keyword>
<dbReference type="OrthoDB" id="4685598at2759"/>
<dbReference type="VEuPathDB" id="FungiDB:MGYG_02039"/>
<dbReference type="SMART" id="SM00066">
    <property type="entry name" value="GAL4"/>
    <property type="match status" value="1"/>
</dbReference>